<accession>A0ABQ4Y906</accession>
<protein>
    <submittedName>
        <fullName evidence="2">PRA1 family protein B4</fullName>
    </submittedName>
</protein>
<keyword evidence="1" id="KW-0472">Membrane</keyword>
<evidence type="ECO:0000313" key="2">
    <source>
        <dbReference type="EMBL" id="GJS73591.1"/>
    </source>
</evidence>
<proteinExistence type="predicted"/>
<feature type="transmembrane region" description="Helical" evidence="1">
    <location>
        <begin position="61"/>
        <end position="80"/>
    </location>
</feature>
<evidence type="ECO:0000256" key="1">
    <source>
        <dbReference type="SAM" id="Phobius"/>
    </source>
</evidence>
<sequence length="84" mass="8749">MVVIKAILESDVKQHPRHFVESVLISALMIGAAVVSAHGAFRTLEDLFLDEQDPATSTGFLSFLSGAAANAAVSAARIVAAARV</sequence>
<organism evidence="2 3">
    <name type="scientific">Tanacetum coccineum</name>
    <dbReference type="NCBI Taxonomy" id="301880"/>
    <lineage>
        <taxon>Eukaryota</taxon>
        <taxon>Viridiplantae</taxon>
        <taxon>Streptophyta</taxon>
        <taxon>Embryophyta</taxon>
        <taxon>Tracheophyta</taxon>
        <taxon>Spermatophyta</taxon>
        <taxon>Magnoliopsida</taxon>
        <taxon>eudicotyledons</taxon>
        <taxon>Gunneridae</taxon>
        <taxon>Pentapetalae</taxon>
        <taxon>asterids</taxon>
        <taxon>campanulids</taxon>
        <taxon>Asterales</taxon>
        <taxon>Asteraceae</taxon>
        <taxon>Asteroideae</taxon>
        <taxon>Anthemideae</taxon>
        <taxon>Anthemidinae</taxon>
        <taxon>Tanacetum</taxon>
    </lineage>
</organism>
<gene>
    <name evidence="2" type="ORF">Tco_0706432</name>
</gene>
<dbReference type="EMBL" id="BQNB010010165">
    <property type="protein sequence ID" value="GJS73591.1"/>
    <property type="molecule type" value="Genomic_DNA"/>
</dbReference>
<keyword evidence="3" id="KW-1185">Reference proteome</keyword>
<reference evidence="2" key="2">
    <citation type="submission" date="2022-01" db="EMBL/GenBank/DDBJ databases">
        <authorList>
            <person name="Yamashiro T."/>
            <person name="Shiraishi A."/>
            <person name="Satake H."/>
            <person name="Nakayama K."/>
        </authorList>
    </citation>
    <scope>NUCLEOTIDE SEQUENCE</scope>
</reference>
<keyword evidence="1" id="KW-0812">Transmembrane</keyword>
<keyword evidence="1" id="KW-1133">Transmembrane helix</keyword>
<name>A0ABQ4Y906_9ASTR</name>
<reference evidence="2" key="1">
    <citation type="journal article" date="2022" name="Int. J. Mol. Sci.">
        <title>Draft Genome of Tanacetum Coccineum: Genomic Comparison of Closely Related Tanacetum-Family Plants.</title>
        <authorList>
            <person name="Yamashiro T."/>
            <person name="Shiraishi A."/>
            <person name="Nakayama K."/>
            <person name="Satake H."/>
        </authorList>
    </citation>
    <scope>NUCLEOTIDE SEQUENCE</scope>
</reference>
<feature type="transmembrane region" description="Helical" evidence="1">
    <location>
        <begin position="23"/>
        <end position="41"/>
    </location>
</feature>
<comment type="caution">
    <text evidence="2">The sequence shown here is derived from an EMBL/GenBank/DDBJ whole genome shotgun (WGS) entry which is preliminary data.</text>
</comment>
<evidence type="ECO:0000313" key="3">
    <source>
        <dbReference type="Proteomes" id="UP001151760"/>
    </source>
</evidence>
<dbReference type="Proteomes" id="UP001151760">
    <property type="component" value="Unassembled WGS sequence"/>
</dbReference>